<evidence type="ECO:0000256" key="3">
    <source>
        <dbReference type="ARBA" id="ARBA00023002"/>
    </source>
</evidence>
<dbReference type="InterPro" id="IPR051452">
    <property type="entry name" value="Diverse_Oxidoreductases"/>
</dbReference>
<organism evidence="7 8">
    <name type="scientific">Hadarchaeum yellowstonense</name>
    <dbReference type="NCBI Taxonomy" id="1776334"/>
    <lineage>
        <taxon>Archaea</taxon>
        <taxon>Methanobacteriati</taxon>
        <taxon>Candidatus Hadarchaeota</taxon>
        <taxon>Candidatus Hadarchaeia</taxon>
        <taxon>Candidatus Hadarchaeales</taxon>
        <taxon>Candidatus Hadarchaeaceae</taxon>
        <taxon>Candidatus Hadarchaeum</taxon>
    </lineage>
</organism>
<dbReference type="InterPro" id="IPR036010">
    <property type="entry name" value="2Fe-2S_ferredoxin-like_sf"/>
</dbReference>
<dbReference type="Pfam" id="PF01799">
    <property type="entry name" value="Fer2_2"/>
    <property type="match status" value="1"/>
</dbReference>
<evidence type="ECO:0000259" key="6">
    <source>
        <dbReference type="PROSITE" id="PS51085"/>
    </source>
</evidence>
<evidence type="ECO:0000313" key="7">
    <source>
        <dbReference type="EMBL" id="KUO42647.1"/>
    </source>
</evidence>
<dbReference type="EMBL" id="LQMQ01000002">
    <property type="protein sequence ID" value="KUO42647.1"/>
    <property type="molecule type" value="Genomic_DNA"/>
</dbReference>
<evidence type="ECO:0000256" key="2">
    <source>
        <dbReference type="ARBA" id="ARBA00022723"/>
    </source>
</evidence>
<dbReference type="FunFam" id="1.10.150.120:FF:000003">
    <property type="entry name" value="Carbon monoxide dehydrogenase, small subunit"/>
    <property type="match status" value="1"/>
</dbReference>
<dbReference type="Gene3D" id="3.10.20.30">
    <property type="match status" value="1"/>
</dbReference>
<dbReference type="Pfam" id="PF00111">
    <property type="entry name" value="Fer2"/>
    <property type="match status" value="1"/>
</dbReference>
<dbReference type="InterPro" id="IPR036884">
    <property type="entry name" value="2Fe-2S-bd_dom_sf"/>
</dbReference>
<feature type="domain" description="2Fe-2S ferredoxin-type" evidence="6">
    <location>
        <begin position="2"/>
        <end position="78"/>
    </location>
</feature>
<dbReference type="InterPro" id="IPR002888">
    <property type="entry name" value="2Fe-2S-bd"/>
</dbReference>
<keyword evidence="3" id="KW-0560">Oxidoreductase</keyword>
<reference evidence="7 8" key="1">
    <citation type="journal article" date="2016" name="Nat. Microbiol.">
        <title>Genomic inference of the metabolism of cosmopolitan subsurface Archaea, Hadesarchaea.</title>
        <authorList>
            <person name="Baker B.J."/>
            <person name="Saw J.H."/>
            <person name="Lind A.E."/>
            <person name="Lazar C.S."/>
            <person name="Hinrichs K.-U."/>
            <person name="Teske A.P."/>
            <person name="Ettema T.J."/>
        </authorList>
    </citation>
    <scope>NUCLEOTIDE SEQUENCE [LARGE SCALE GENOMIC DNA]</scope>
</reference>
<protein>
    <recommendedName>
        <fullName evidence="6">2Fe-2S ferredoxin-type domain-containing protein</fullName>
    </recommendedName>
</protein>
<evidence type="ECO:0000256" key="4">
    <source>
        <dbReference type="ARBA" id="ARBA00023004"/>
    </source>
</evidence>
<dbReference type="PANTHER" id="PTHR44379:SF5">
    <property type="entry name" value="OXIDOREDUCTASE WITH IRON-SULFUR SUBUNIT"/>
    <property type="match status" value="1"/>
</dbReference>
<dbReference type="SUPFAM" id="SSF54292">
    <property type="entry name" value="2Fe-2S ferredoxin-like"/>
    <property type="match status" value="1"/>
</dbReference>
<accession>A0A147K1Q0</accession>
<dbReference type="InterPro" id="IPR006058">
    <property type="entry name" value="2Fe2S_fd_BS"/>
</dbReference>
<proteinExistence type="predicted"/>
<evidence type="ECO:0000256" key="5">
    <source>
        <dbReference type="ARBA" id="ARBA00023014"/>
    </source>
</evidence>
<dbReference type="GO" id="GO:0046872">
    <property type="term" value="F:metal ion binding"/>
    <property type="evidence" value="ECO:0007669"/>
    <property type="project" value="UniProtKB-KW"/>
</dbReference>
<keyword evidence="2" id="KW-0479">Metal-binding</keyword>
<keyword evidence="5" id="KW-0411">Iron-sulfur</keyword>
<dbReference type="InterPro" id="IPR012675">
    <property type="entry name" value="Beta-grasp_dom_sf"/>
</dbReference>
<gene>
    <name evidence="7" type="ORF">APZ16_01875</name>
</gene>
<dbReference type="PANTHER" id="PTHR44379">
    <property type="entry name" value="OXIDOREDUCTASE WITH IRON-SULFUR SUBUNIT"/>
    <property type="match status" value="1"/>
</dbReference>
<dbReference type="CDD" id="cd00207">
    <property type="entry name" value="fer2"/>
    <property type="match status" value="1"/>
</dbReference>
<keyword evidence="1" id="KW-0001">2Fe-2S</keyword>
<name>A0A147K1Q0_HADYE</name>
<dbReference type="PROSITE" id="PS00197">
    <property type="entry name" value="2FE2S_FER_1"/>
    <property type="match status" value="1"/>
</dbReference>
<dbReference type="Proteomes" id="UP000074294">
    <property type="component" value="Unassembled WGS sequence"/>
</dbReference>
<dbReference type="SUPFAM" id="SSF47741">
    <property type="entry name" value="CO dehydrogenase ISP C-domain like"/>
    <property type="match status" value="1"/>
</dbReference>
<dbReference type="PROSITE" id="PS51085">
    <property type="entry name" value="2FE2S_FER_2"/>
    <property type="match status" value="1"/>
</dbReference>
<dbReference type="GO" id="GO:0051537">
    <property type="term" value="F:2 iron, 2 sulfur cluster binding"/>
    <property type="evidence" value="ECO:0007669"/>
    <property type="project" value="UniProtKB-KW"/>
</dbReference>
<evidence type="ECO:0000313" key="8">
    <source>
        <dbReference type="Proteomes" id="UP000074294"/>
    </source>
</evidence>
<dbReference type="Gene3D" id="1.10.150.120">
    <property type="entry name" value="[2Fe-2S]-binding domain"/>
    <property type="match status" value="1"/>
</dbReference>
<dbReference type="AlphaFoldDB" id="A0A147K1Q0"/>
<sequence length="155" mass="16654">MIRVTLNVNGRDYVVEVKPHWTLLHVLRDQLGLTGVKYGCGTGECGACTVLIDGKPMTSCLVLAASADGRKIVTIEGIADKGKLHPIQEAFIEAGAIQCGYCTPGMILTAKALLEKNPNPTEEEVRRAIDGNLCRCTGYVKIVKAILEAAKKMKA</sequence>
<keyword evidence="4" id="KW-0408">Iron</keyword>
<comment type="caution">
    <text evidence="7">The sequence shown here is derived from an EMBL/GenBank/DDBJ whole genome shotgun (WGS) entry which is preliminary data.</text>
</comment>
<dbReference type="GO" id="GO:0016491">
    <property type="term" value="F:oxidoreductase activity"/>
    <property type="evidence" value="ECO:0007669"/>
    <property type="project" value="UniProtKB-KW"/>
</dbReference>
<dbReference type="STRING" id="1776334.APZ16_01875"/>
<evidence type="ECO:0000256" key="1">
    <source>
        <dbReference type="ARBA" id="ARBA00022714"/>
    </source>
</evidence>
<dbReference type="InterPro" id="IPR001041">
    <property type="entry name" value="2Fe-2S_ferredoxin-type"/>
</dbReference>
<dbReference type="FunFam" id="3.10.20.30:FF:000020">
    <property type="entry name" value="Xanthine dehydrogenase iron-sulfur subunit"/>
    <property type="match status" value="1"/>
</dbReference>